<evidence type="ECO:0000256" key="6">
    <source>
        <dbReference type="ARBA" id="ARBA00022833"/>
    </source>
</evidence>
<keyword evidence="12" id="KW-1185">Reference proteome</keyword>
<evidence type="ECO:0000256" key="2">
    <source>
        <dbReference type="ARBA" id="ARBA00007357"/>
    </source>
</evidence>
<evidence type="ECO:0000256" key="7">
    <source>
        <dbReference type="ARBA" id="ARBA00023049"/>
    </source>
</evidence>
<reference evidence="11 12" key="1">
    <citation type="submission" date="2022-11" db="EMBL/GenBank/DDBJ databases">
        <title>Minimal conservation of predation-associated metabolite biosynthetic gene clusters underscores biosynthetic potential of Myxococcota including descriptions for ten novel species: Archangium lansinium sp. nov., Myxococcus landrumus sp. nov., Nannocystis bai.</title>
        <authorList>
            <person name="Ahearne A."/>
            <person name="Stevens C."/>
            <person name="Dowd S."/>
        </authorList>
    </citation>
    <scope>NUCLEOTIDE SEQUENCE [LARGE SCALE GENOMIC DNA]</scope>
    <source>
        <strain evidence="11 12">RJM3</strain>
    </source>
</reference>
<dbReference type="Gene3D" id="3.40.390.10">
    <property type="entry name" value="Collagenase (Catalytic Domain)"/>
    <property type="match status" value="1"/>
</dbReference>
<accession>A0ABT5EXE4</accession>
<evidence type="ECO:0000259" key="10">
    <source>
        <dbReference type="Pfam" id="PF05649"/>
    </source>
</evidence>
<comment type="similarity">
    <text evidence="2">Belongs to the peptidase M13 family.</text>
</comment>
<sequence>MATPASPRPSPTPVTAPAPPEKHVTLGDVGLDPTALDRTAAPCQDFYQYACGGWLAKNEIPADRTRVGRNIEIVERNQNALRSILESASSQSTGDPALQAVGTFYGTCVDEAALEAAGTKGIDPLVKKVRAVRDLPSLVAAVAELHRHGIFSIFVIGSEQDAKDATRVIARLDQGGLGLPDRDDYLNDDARSKEIRTHYLDHVGRMMQLAGKKPADAKKAADDVMAIETTLARASKTRIERRDPSGMYNKVDRAGLARLAPTWGWSAYFKGLGFEGLHDFNVTAPGFLQGLEHLLASTKPAAWQAYLEWHVLNATANALPKRFDDESFTMWRFLSGQQKQRDRWRRCVTATDAALGESLGRFFVARHFAGESRDVVRQMIVAIGEAFDERFGELDWMDEKTKERAREKRQQIAYLIGYPNTWRVYDFSLDKEVHAANVLAGRAFEVKRQLTKVGKPVDREDWQMSPPTVNAYYDPQLNQMAFPAGILQPPFFSARSSLAVNMGATGETIGHELIHGFDDEGSRYDGKGNLASWWEPETRRRFEARAQCVVDQYSAYEPLPGVKINGKLTLGENIADIGGLKLAFRAYRALRKSAEERIWADGFDEDQQFFLSFGQSQCTKWREERARTLLQTDPHSLAKFRVNGSVSNMPEFARAFSCAEGKALNPKQRCDVW</sequence>
<evidence type="ECO:0000256" key="8">
    <source>
        <dbReference type="SAM" id="MobiDB-lite"/>
    </source>
</evidence>
<evidence type="ECO:0000256" key="5">
    <source>
        <dbReference type="ARBA" id="ARBA00022801"/>
    </source>
</evidence>
<evidence type="ECO:0000313" key="12">
    <source>
        <dbReference type="Proteomes" id="UP001221411"/>
    </source>
</evidence>
<dbReference type="CDD" id="cd08662">
    <property type="entry name" value="M13"/>
    <property type="match status" value="1"/>
</dbReference>
<comment type="caution">
    <text evidence="11">The sequence shown here is derived from an EMBL/GenBank/DDBJ whole genome shotgun (WGS) entry which is preliminary data.</text>
</comment>
<dbReference type="PRINTS" id="PR00786">
    <property type="entry name" value="NEPRILYSIN"/>
</dbReference>
<dbReference type="Pfam" id="PF05649">
    <property type="entry name" value="Peptidase_M13_N"/>
    <property type="match status" value="1"/>
</dbReference>
<feature type="domain" description="Peptidase M13 N-terminal" evidence="10">
    <location>
        <begin position="42"/>
        <end position="419"/>
    </location>
</feature>
<feature type="compositionally biased region" description="Pro residues" evidence="8">
    <location>
        <begin position="1"/>
        <end position="19"/>
    </location>
</feature>
<evidence type="ECO:0000256" key="1">
    <source>
        <dbReference type="ARBA" id="ARBA00001947"/>
    </source>
</evidence>
<feature type="region of interest" description="Disordered" evidence="8">
    <location>
        <begin position="1"/>
        <end position="21"/>
    </location>
</feature>
<dbReference type="SUPFAM" id="SSF55486">
    <property type="entry name" value="Metalloproteases ('zincins'), catalytic domain"/>
    <property type="match status" value="1"/>
</dbReference>
<gene>
    <name evidence="11" type="ORF">POL67_32355</name>
</gene>
<keyword evidence="5" id="KW-0378">Hydrolase</keyword>
<keyword evidence="3" id="KW-0645">Protease</keyword>
<dbReference type="Proteomes" id="UP001221411">
    <property type="component" value="Unassembled WGS sequence"/>
</dbReference>
<comment type="cofactor">
    <cofactor evidence="1">
        <name>Zn(2+)</name>
        <dbReference type="ChEBI" id="CHEBI:29105"/>
    </cofactor>
</comment>
<dbReference type="InterPro" id="IPR018497">
    <property type="entry name" value="Peptidase_M13_C"/>
</dbReference>
<keyword evidence="4" id="KW-0479">Metal-binding</keyword>
<feature type="domain" description="Peptidase M13 C-terminal" evidence="9">
    <location>
        <begin position="470"/>
        <end position="672"/>
    </location>
</feature>
<dbReference type="RefSeq" id="WP_271924212.1">
    <property type="nucleotide sequence ID" value="NZ_JAQNDO010000001.1"/>
</dbReference>
<evidence type="ECO:0000313" key="11">
    <source>
        <dbReference type="EMBL" id="MDC0746064.1"/>
    </source>
</evidence>
<protein>
    <submittedName>
        <fullName evidence="11">M13 family metallopeptidase</fullName>
    </submittedName>
</protein>
<dbReference type="InterPro" id="IPR000718">
    <property type="entry name" value="Peptidase_M13"/>
</dbReference>
<name>A0ABT5EXE4_9BACT</name>
<dbReference type="PANTHER" id="PTHR11733">
    <property type="entry name" value="ZINC METALLOPROTEASE FAMILY M13 NEPRILYSIN-RELATED"/>
    <property type="match status" value="1"/>
</dbReference>
<evidence type="ECO:0000259" key="9">
    <source>
        <dbReference type="Pfam" id="PF01431"/>
    </source>
</evidence>
<dbReference type="EMBL" id="JAQNDO010000001">
    <property type="protein sequence ID" value="MDC0746064.1"/>
    <property type="molecule type" value="Genomic_DNA"/>
</dbReference>
<evidence type="ECO:0000256" key="4">
    <source>
        <dbReference type="ARBA" id="ARBA00022723"/>
    </source>
</evidence>
<keyword evidence="7" id="KW-0482">Metalloprotease</keyword>
<organism evidence="11 12">
    <name type="scientific">Polyangium mundeleinium</name>
    <dbReference type="NCBI Taxonomy" id="2995306"/>
    <lineage>
        <taxon>Bacteria</taxon>
        <taxon>Pseudomonadati</taxon>
        <taxon>Myxococcota</taxon>
        <taxon>Polyangia</taxon>
        <taxon>Polyangiales</taxon>
        <taxon>Polyangiaceae</taxon>
        <taxon>Polyangium</taxon>
    </lineage>
</organism>
<dbReference type="PANTHER" id="PTHR11733:SF167">
    <property type="entry name" value="FI17812P1-RELATED"/>
    <property type="match status" value="1"/>
</dbReference>
<dbReference type="Gene3D" id="1.10.1380.10">
    <property type="entry name" value="Neutral endopeptidase , domain2"/>
    <property type="match status" value="1"/>
</dbReference>
<evidence type="ECO:0000256" key="3">
    <source>
        <dbReference type="ARBA" id="ARBA00022670"/>
    </source>
</evidence>
<dbReference type="InterPro" id="IPR042089">
    <property type="entry name" value="Peptidase_M13_dom_2"/>
</dbReference>
<dbReference type="InterPro" id="IPR008753">
    <property type="entry name" value="Peptidase_M13_N"/>
</dbReference>
<dbReference type="Pfam" id="PF01431">
    <property type="entry name" value="Peptidase_M13"/>
    <property type="match status" value="1"/>
</dbReference>
<dbReference type="InterPro" id="IPR024079">
    <property type="entry name" value="MetalloPept_cat_dom_sf"/>
</dbReference>
<proteinExistence type="inferred from homology"/>
<dbReference type="PROSITE" id="PS51885">
    <property type="entry name" value="NEPRILYSIN"/>
    <property type="match status" value="1"/>
</dbReference>
<keyword evidence="6" id="KW-0862">Zinc</keyword>